<dbReference type="EnsemblPlants" id="Pp3c15_6280V3.2">
    <property type="protein sequence ID" value="Pp3c15_6280V3.2"/>
    <property type="gene ID" value="Pp3c15_6280"/>
</dbReference>
<reference evidence="3" key="3">
    <citation type="submission" date="2020-12" db="UniProtKB">
        <authorList>
            <consortium name="EnsemblPlants"/>
        </authorList>
    </citation>
    <scope>IDENTIFICATION</scope>
</reference>
<evidence type="ECO:0000256" key="1">
    <source>
        <dbReference type="SAM" id="MobiDB-lite"/>
    </source>
</evidence>
<evidence type="ECO:0000313" key="2">
    <source>
        <dbReference type="EMBL" id="PNR39128.1"/>
    </source>
</evidence>
<dbReference type="KEGG" id="ppp:112292575"/>
<dbReference type="EMBL" id="ABEU02000015">
    <property type="protein sequence ID" value="PNR39128.1"/>
    <property type="molecule type" value="Genomic_DNA"/>
</dbReference>
<evidence type="ECO:0008006" key="5">
    <source>
        <dbReference type="Google" id="ProtNLM"/>
    </source>
</evidence>
<feature type="compositionally biased region" description="Low complexity" evidence="1">
    <location>
        <begin position="51"/>
        <end position="62"/>
    </location>
</feature>
<dbReference type="PANTHER" id="PTHR13621:SF2">
    <property type="entry name" value="PROLINE-RICH PROTEIN PRCC"/>
    <property type="match status" value="1"/>
</dbReference>
<dbReference type="HOGENOM" id="CLU_037479_1_0_1"/>
<dbReference type="STRING" id="3218.A9TQS2"/>
<dbReference type="AlphaFoldDB" id="A9TQS2"/>
<proteinExistence type="predicted"/>
<sequence length="460" mass="49228">MESLLASYASDDEDEQEEITPRVEIAPSLPAASDAPQKVSLFGRLPPPRNSGSGTSVQSSGSLFASLPPPQFGAKSAEVSSPFPTADVFAQESSRPSLFAKLPPPKSEKPETSDGNPNRGNLPSKSSLFAALPPPKVEFDSSVVKVETPDVKPKVKKHPVAFKPPIDVSVLEDDDDGWRPAHKKAKAEPSPMIKSGGGLSALLPAPRNSLGSGATLGGGAASGGRRAAMEVGGKSVTQDIKPKAEPVVVNSRISTTSGAIDSRASQAQVQYDHSSYALDQSTAFAPQLPSENNSYGYSAPTEAYTSAQEIPHSTYNVNSHYEQQDWQYSGNVPYYASHPTHANHAVASSPPVVDPVAQVLQSERRRGREDKLAASNVIEVKQADLTGGKIREDQLRVTGIAFGPSYQPVSSSKDKPSKVHRRKHQIGTLLHDMRSKEMELLERRAKGNLTKAETHAKYGW</sequence>
<protein>
    <recommendedName>
        <fullName evidence="5">Proline-rich protein PRCC</fullName>
    </recommendedName>
</protein>
<organism evidence="2">
    <name type="scientific">Physcomitrium patens</name>
    <name type="common">Spreading-leaved earth moss</name>
    <name type="synonym">Physcomitrella patens</name>
    <dbReference type="NCBI Taxonomy" id="3218"/>
    <lineage>
        <taxon>Eukaryota</taxon>
        <taxon>Viridiplantae</taxon>
        <taxon>Streptophyta</taxon>
        <taxon>Embryophyta</taxon>
        <taxon>Bryophyta</taxon>
        <taxon>Bryophytina</taxon>
        <taxon>Bryopsida</taxon>
        <taxon>Funariidae</taxon>
        <taxon>Funariales</taxon>
        <taxon>Funariaceae</taxon>
        <taxon>Physcomitrium</taxon>
    </lineage>
</organism>
<dbReference type="InterPro" id="IPR018800">
    <property type="entry name" value="PRCC"/>
</dbReference>
<dbReference type="Gramene" id="Pp3c15_6280V3.1">
    <property type="protein sequence ID" value="Pp3c15_6280V3.1"/>
    <property type="gene ID" value="Pp3c15_6280"/>
</dbReference>
<dbReference type="RefSeq" id="XP_024396954.1">
    <property type="nucleotide sequence ID" value="XM_024541186.2"/>
</dbReference>
<dbReference type="OrthoDB" id="206969at2759"/>
<evidence type="ECO:0000313" key="4">
    <source>
        <dbReference type="Proteomes" id="UP000006727"/>
    </source>
</evidence>
<feature type="region of interest" description="Disordered" evidence="1">
    <location>
        <begin position="1"/>
        <end position="131"/>
    </location>
</feature>
<keyword evidence="4" id="KW-1185">Reference proteome</keyword>
<dbReference type="Proteomes" id="UP000006727">
    <property type="component" value="Chromosome 15"/>
</dbReference>
<feature type="region of interest" description="Disordered" evidence="1">
    <location>
        <begin position="168"/>
        <end position="238"/>
    </location>
</feature>
<dbReference type="GO" id="GO:0005634">
    <property type="term" value="C:nucleus"/>
    <property type="evidence" value="ECO:0000318"/>
    <property type="project" value="GO_Central"/>
</dbReference>
<name>A9TQS2_PHYPA</name>
<dbReference type="Pfam" id="PF10253">
    <property type="entry name" value="PRCC"/>
    <property type="match status" value="1"/>
</dbReference>
<accession>A9TQS2</accession>
<dbReference type="EnsemblPlants" id="Pp3c15_6280V3.1">
    <property type="protein sequence ID" value="Pp3c15_6280V3.1"/>
    <property type="gene ID" value="Pp3c15_6280"/>
</dbReference>
<dbReference type="Gramene" id="Pp3c15_6280V3.2">
    <property type="protein sequence ID" value="Pp3c15_6280V3.2"/>
    <property type="gene ID" value="Pp3c15_6280"/>
</dbReference>
<reference evidence="2 4" key="1">
    <citation type="journal article" date="2008" name="Science">
        <title>The Physcomitrella genome reveals evolutionary insights into the conquest of land by plants.</title>
        <authorList>
            <person name="Rensing S."/>
            <person name="Lang D."/>
            <person name="Zimmer A."/>
            <person name="Terry A."/>
            <person name="Salamov A."/>
            <person name="Shapiro H."/>
            <person name="Nishiyama T."/>
            <person name="Perroud P.-F."/>
            <person name="Lindquist E."/>
            <person name="Kamisugi Y."/>
            <person name="Tanahashi T."/>
            <person name="Sakakibara K."/>
            <person name="Fujita T."/>
            <person name="Oishi K."/>
            <person name="Shin-I T."/>
            <person name="Kuroki Y."/>
            <person name="Toyoda A."/>
            <person name="Suzuki Y."/>
            <person name="Hashimoto A."/>
            <person name="Yamaguchi K."/>
            <person name="Sugano A."/>
            <person name="Kohara Y."/>
            <person name="Fujiyama A."/>
            <person name="Anterola A."/>
            <person name="Aoki S."/>
            <person name="Ashton N."/>
            <person name="Barbazuk W.B."/>
            <person name="Barker E."/>
            <person name="Bennetzen J."/>
            <person name="Bezanilla M."/>
            <person name="Blankenship R."/>
            <person name="Cho S.H."/>
            <person name="Dutcher S."/>
            <person name="Estelle M."/>
            <person name="Fawcett J.A."/>
            <person name="Gundlach H."/>
            <person name="Hanada K."/>
            <person name="Heyl A."/>
            <person name="Hicks K.A."/>
            <person name="Hugh J."/>
            <person name="Lohr M."/>
            <person name="Mayer K."/>
            <person name="Melkozernov A."/>
            <person name="Murata T."/>
            <person name="Nelson D."/>
            <person name="Pils B."/>
            <person name="Prigge M."/>
            <person name="Reiss B."/>
            <person name="Renner T."/>
            <person name="Rombauts S."/>
            <person name="Rushton P."/>
            <person name="Sanderfoot A."/>
            <person name="Schween G."/>
            <person name="Shiu S.-H."/>
            <person name="Stueber K."/>
            <person name="Theodoulou F.L."/>
            <person name="Tu H."/>
            <person name="Van de Peer Y."/>
            <person name="Verrier P.J."/>
            <person name="Waters E."/>
            <person name="Wood A."/>
            <person name="Yang L."/>
            <person name="Cove D."/>
            <person name="Cuming A."/>
            <person name="Hasebe M."/>
            <person name="Lucas S."/>
            <person name="Mishler D.B."/>
            <person name="Reski R."/>
            <person name="Grigoriev I."/>
            <person name="Quatrano R.S."/>
            <person name="Boore J.L."/>
        </authorList>
    </citation>
    <scope>NUCLEOTIDE SEQUENCE [LARGE SCALE GENOMIC DNA]</scope>
    <source>
        <strain evidence="3 4">cv. Gransden 2004</strain>
    </source>
</reference>
<dbReference type="FunCoup" id="A9TQS2">
    <property type="interactions" value="2680"/>
</dbReference>
<dbReference type="GeneID" id="112292575"/>
<gene>
    <name evidence="3" type="primary">LOC112292575</name>
    <name evidence="2" type="ORF">PHYPA_019406</name>
</gene>
<dbReference type="PANTHER" id="PTHR13621">
    <property type="entry name" value="PROLINE-RICH PROTEIN PRCC"/>
    <property type="match status" value="1"/>
</dbReference>
<reference evidence="2 4" key="2">
    <citation type="journal article" date="2018" name="Plant J.">
        <title>The Physcomitrella patens chromosome-scale assembly reveals moss genome structure and evolution.</title>
        <authorList>
            <person name="Lang D."/>
            <person name="Ullrich K.K."/>
            <person name="Murat F."/>
            <person name="Fuchs J."/>
            <person name="Jenkins J."/>
            <person name="Haas F.B."/>
            <person name="Piednoel M."/>
            <person name="Gundlach H."/>
            <person name="Van Bel M."/>
            <person name="Meyberg R."/>
            <person name="Vives C."/>
            <person name="Morata J."/>
            <person name="Symeonidi A."/>
            <person name="Hiss M."/>
            <person name="Muchero W."/>
            <person name="Kamisugi Y."/>
            <person name="Saleh O."/>
            <person name="Blanc G."/>
            <person name="Decker E.L."/>
            <person name="van Gessel N."/>
            <person name="Grimwood J."/>
            <person name="Hayes R.D."/>
            <person name="Graham S.W."/>
            <person name="Gunter L.E."/>
            <person name="McDaniel S.F."/>
            <person name="Hoernstein S.N.W."/>
            <person name="Larsson A."/>
            <person name="Li F.W."/>
            <person name="Perroud P.F."/>
            <person name="Phillips J."/>
            <person name="Ranjan P."/>
            <person name="Rokshar D.S."/>
            <person name="Rothfels C.J."/>
            <person name="Schneider L."/>
            <person name="Shu S."/>
            <person name="Stevenson D.W."/>
            <person name="Thummler F."/>
            <person name="Tillich M."/>
            <person name="Villarreal Aguilar J.C."/>
            <person name="Widiez T."/>
            <person name="Wong G.K."/>
            <person name="Wymore A."/>
            <person name="Zhang Y."/>
            <person name="Zimmer A.D."/>
            <person name="Quatrano R.S."/>
            <person name="Mayer K.F.X."/>
            <person name="Goodstein D."/>
            <person name="Casacuberta J.M."/>
            <person name="Vandepoele K."/>
            <person name="Reski R."/>
            <person name="Cuming A.C."/>
            <person name="Tuskan G.A."/>
            <person name="Maumus F."/>
            <person name="Salse J."/>
            <person name="Schmutz J."/>
            <person name="Rensing S.A."/>
        </authorList>
    </citation>
    <scope>NUCLEOTIDE SEQUENCE [LARGE SCALE GENOMIC DNA]</scope>
    <source>
        <strain evidence="3 4">cv. Gransden 2004</strain>
    </source>
</reference>
<feature type="compositionally biased region" description="Polar residues" evidence="1">
    <location>
        <begin position="113"/>
        <end position="127"/>
    </location>
</feature>
<evidence type="ECO:0000313" key="3">
    <source>
        <dbReference type="EnsemblPlants" id="Pp3c15_6280V3.1"/>
    </source>
</evidence>